<dbReference type="EMBL" id="CAJPIZ010002767">
    <property type="protein sequence ID" value="CAG2105477.1"/>
    <property type="molecule type" value="Genomic_DNA"/>
</dbReference>
<dbReference type="PANTHER" id="PTHR35848:SF9">
    <property type="entry name" value="SLL1358 PROTEIN"/>
    <property type="match status" value="1"/>
</dbReference>
<dbReference type="InterPro" id="IPR006045">
    <property type="entry name" value="Cupin_1"/>
</dbReference>
<feature type="signal peptide" evidence="2">
    <location>
        <begin position="1"/>
        <end position="18"/>
    </location>
</feature>
<dbReference type="Gene3D" id="2.60.120.10">
    <property type="entry name" value="Jelly Rolls"/>
    <property type="match status" value="4"/>
</dbReference>
<dbReference type="SMART" id="SM00835">
    <property type="entry name" value="Cupin_1"/>
    <property type="match status" value="4"/>
</dbReference>
<feature type="domain" description="Cupin type-1" evidence="3">
    <location>
        <begin position="54"/>
        <end position="195"/>
    </location>
</feature>
<sequence>MIISIAFTLLSGLLYCSCGPSDKIFNDLLDQQNPSSGKAPKTDHGGQPPFKYPFSFAHTGAFTGGWTRQVTVRDLPIAKAMAGVQMKLIKGGVRELHWHACAEWAYMIQGTCRITAIDEHARAFVEDVAEGDVWLFPGGIPHSIQGVGDDGCFFLLVFDDGNFNEFETFLLTDWFQHIPLDILAKNFGVPQSTFANITHEEMYIFASQMPRGLQEEKTAAAVGTAYVPNPFSFFASKMTPNVTKSGGLVKVIDKRNFPVTTMAAAIVTLKAGALRELHWHPNGPEWNYFLKGKARMGVFAAGGKHRTMNFEEGDVGYIEQSSPHYIENIGTDDVVFIEVFPTDTFHDISLGEWLAHTPSRLVDEHLFTGEKFIDGLLYCLCKPSNLFNTVLDDQNPSSWHPPPTDHGGQPPFKYPFSFAKTGRFSGGWTRQVTVRDLPIAQAMAGVQMRLIKGGVRELHWHVSAEWAYMIQGTCRITAVDEHGRAFVEDVNEGDLWVFPGGIPHSIQGVGVDGCFFLLVFNDGNFNAFDTFMLTDWFQHIPLDIMAKNFGVPESTFANITHKEMFIFASQMPRGLQEEKTAAAVGTAYVPNPFSFFASKMTPNVTRSGGRVKVIDKRNFPVTTMAAAIVTLKPCALRELHWHPNGPEWNYFIKGRARMGVFAASGQHRTMNFEEGDVGYIEQSSPHYIENIGTDDVVFIEVFSTNTYADISLAEWLAHTPSRLVDEHIFTGEKFIDGIPKTKQVIRP</sequence>
<dbReference type="AlphaFoldDB" id="A0A7R9KKW5"/>
<evidence type="ECO:0000313" key="4">
    <source>
        <dbReference type="EMBL" id="CAD7625047.1"/>
    </source>
</evidence>
<evidence type="ECO:0000256" key="2">
    <source>
        <dbReference type="SAM" id="SignalP"/>
    </source>
</evidence>
<dbReference type="Pfam" id="PF00190">
    <property type="entry name" value="Cupin_1"/>
    <property type="match status" value="4"/>
</dbReference>
<dbReference type="NCBIfam" id="TIGR03404">
    <property type="entry name" value="bicupin_oxalic"/>
    <property type="match status" value="2"/>
</dbReference>
<keyword evidence="5" id="KW-1185">Reference proteome</keyword>
<reference evidence="4" key="1">
    <citation type="submission" date="2020-11" db="EMBL/GenBank/DDBJ databases">
        <authorList>
            <person name="Tran Van P."/>
        </authorList>
    </citation>
    <scope>NUCLEOTIDE SEQUENCE</scope>
</reference>
<evidence type="ECO:0000259" key="3">
    <source>
        <dbReference type="SMART" id="SM00835"/>
    </source>
</evidence>
<organism evidence="4">
    <name type="scientific">Medioppia subpectinata</name>
    <dbReference type="NCBI Taxonomy" id="1979941"/>
    <lineage>
        <taxon>Eukaryota</taxon>
        <taxon>Metazoa</taxon>
        <taxon>Ecdysozoa</taxon>
        <taxon>Arthropoda</taxon>
        <taxon>Chelicerata</taxon>
        <taxon>Arachnida</taxon>
        <taxon>Acari</taxon>
        <taxon>Acariformes</taxon>
        <taxon>Sarcoptiformes</taxon>
        <taxon>Oribatida</taxon>
        <taxon>Brachypylina</taxon>
        <taxon>Oppioidea</taxon>
        <taxon>Oppiidae</taxon>
        <taxon>Medioppia</taxon>
    </lineage>
</organism>
<keyword evidence="2" id="KW-0732">Signal</keyword>
<protein>
    <recommendedName>
        <fullName evidence="3">Cupin type-1 domain-containing protein</fullName>
    </recommendedName>
</protein>
<feature type="domain" description="Cupin type-1" evidence="3">
    <location>
        <begin position="595"/>
        <end position="736"/>
    </location>
</feature>
<dbReference type="InterPro" id="IPR011051">
    <property type="entry name" value="RmlC_Cupin_sf"/>
</dbReference>
<proteinExistence type="predicted"/>
<dbReference type="InterPro" id="IPR017774">
    <property type="entry name" value="Bicupin_oxalate_deCO2ase/Oxase"/>
</dbReference>
<dbReference type="CDD" id="cd20304">
    <property type="entry name" value="cupin_OxDC_N"/>
    <property type="match status" value="2"/>
</dbReference>
<accession>A0A7R9KKW5</accession>
<dbReference type="InterPro" id="IPR051610">
    <property type="entry name" value="GPI/OXD"/>
</dbReference>
<keyword evidence="1" id="KW-0479">Metal-binding</keyword>
<name>A0A7R9KKW5_9ACAR</name>
<dbReference type="CDD" id="cd20305">
    <property type="entry name" value="cupin_OxDC_C"/>
    <property type="match status" value="2"/>
</dbReference>
<dbReference type="OrthoDB" id="10263073at2759"/>
<feature type="domain" description="Cupin type-1" evidence="3">
    <location>
        <begin position="416"/>
        <end position="557"/>
    </location>
</feature>
<dbReference type="InterPro" id="IPR014710">
    <property type="entry name" value="RmlC-like_jellyroll"/>
</dbReference>
<dbReference type="GO" id="GO:0033609">
    <property type="term" value="P:oxalate metabolic process"/>
    <property type="evidence" value="ECO:0007669"/>
    <property type="project" value="InterPro"/>
</dbReference>
<gene>
    <name evidence="4" type="ORF">OSB1V03_LOCUS5483</name>
</gene>
<feature type="chain" id="PRO_5036210941" description="Cupin type-1 domain-containing protein" evidence="2">
    <location>
        <begin position="19"/>
        <end position="747"/>
    </location>
</feature>
<dbReference type="PANTHER" id="PTHR35848">
    <property type="entry name" value="OXALATE-BINDING PROTEIN"/>
    <property type="match status" value="1"/>
</dbReference>
<feature type="domain" description="Cupin type-1" evidence="3">
    <location>
        <begin position="233"/>
        <end position="374"/>
    </location>
</feature>
<dbReference type="SUPFAM" id="SSF51182">
    <property type="entry name" value="RmlC-like cupins"/>
    <property type="match status" value="2"/>
</dbReference>
<evidence type="ECO:0000313" key="5">
    <source>
        <dbReference type="Proteomes" id="UP000759131"/>
    </source>
</evidence>
<dbReference type="Proteomes" id="UP000759131">
    <property type="component" value="Unassembled WGS sequence"/>
</dbReference>
<dbReference type="EMBL" id="OC857342">
    <property type="protein sequence ID" value="CAD7625047.1"/>
    <property type="molecule type" value="Genomic_DNA"/>
</dbReference>
<evidence type="ECO:0000256" key="1">
    <source>
        <dbReference type="ARBA" id="ARBA00022723"/>
    </source>
</evidence>
<dbReference type="GO" id="GO:0046872">
    <property type="term" value="F:metal ion binding"/>
    <property type="evidence" value="ECO:0007669"/>
    <property type="project" value="UniProtKB-KW"/>
</dbReference>